<feature type="compositionally biased region" description="Low complexity" evidence="1">
    <location>
        <begin position="508"/>
        <end position="517"/>
    </location>
</feature>
<dbReference type="EMBL" id="AP022575">
    <property type="protein sequence ID" value="BBX75602.1"/>
    <property type="molecule type" value="Genomic_DNA"/>
</dbReference>
<dbReference type="InterPro" id="IPR057746">
    <property type="entry name" value="CpnT-like_N"/>
</dbReference>
<evidence type="ECO:0000256" key="1">
    <source>
        <dbReference type="SAM" id="MobiDB-lite"/>
    </source>
</evidence>
<organism evidence="3 4">
    <name type="scientific">Mycobacterium shinjukuense</name>
    <dbReference type="NCBI Taxonomy" id="398694"/>
    <lineage>
        <taxon>Bacteria</taxon>
        <taxon>Bacillati</taxon>
        <taxon>Actinomycetota</taxon>
        <taxon>Actinomycetes</taxon>
        <taxon>Mycobacteriales</taxon>
        <taxon>Mycobacteriaceae</taxon>
        <taxon>Mycobacterium</taxon>
    </lineage>
</organism>
<dbReference type="PANTHER" id="PTHR36721:SF1">
    <property type="entry name" value="OS04G0446401 PROTEIN"/>
    <property type="match status" value="1"/>
</dbReference>
<dbReference type="RefSeq" id="WP_232065367.1">
    <property type="nucleotide sequence ID" value="NZ_AP022575.1"/>
</dbReference>
<reference evidence="3 4" key="1">
    <citation type="journal article" date="2019" name="Emerg. Microbes Infect.">
        <title>Comprehensive subspecies identification of 175 nontuberculous mycobacteria species based on 7547 genomic profiles.</title>
        <authorList>
            <person name="Matsumoto Y."/>
            <person name="Kinjo T."/>
            <person name="Motooka D."/>
            <person name="Nabeya D."/>
            <person name="Jung N."/>
            <person name="Uechi K."/>
            <person name="Horii T."/>
            <person name="Iida T."/>
            <person name="Fujita J."/>
            <person name="Nakamura S."/>
        </authorList>
    </citation>
    <scope>NUCLEOTIDE SEQUENCE [LARGE SCALE GENOMIC DNA]</scope>
    <source>
        <strain evidence="3 4">JCM 14233</strain>
    </source>
</reference>
<dbReference type="Pfam" id="PF25547">
    <property type="entry name" value="WXG100_2"/>
    <property type="match status" value="1"/>
</dbReference>
<evidence type="ECO:0000313" key="3">
    <source>
        <dbReference type="EMBL" id="BBX75602.1"/>
    </source>
</evidence>
<dbReference type="KEGG" id="mshj:MSHI_35080"/>
<feature type="compositionally biased region" description="Pro residues" evidence="1">
    <location>
        <begin position="444"/>
        <end position="466"/>
    </location>
</feature>
<sequence>MAPLAVDPAALDGAGAAVVAAGEGLGTVIASLTAALAGRAGMAGDDPAGAAFGRSYDGSAAALVQAMSVVRNGLCNLGDGVRMSAHNYSLAEAMSDVAGRAAPLPAPPSTGCVAAGAPPSAVGAGGGAPPGWGWVAPYIGMIWPNGDSARLRAAAAAWRSAGTGFALAEIQSTAAPMGAIRAQRLPEAGLIEAAFTDAYAATTAIVGQCQAVAAQLDGYAARIDAVHAAILDLLACICDPLTGIKVVWDFLTDQDENEIKRIAEDIATVVGQFSAEAKALGAEISAVVSQAGAVITAMGPHAGREWDRFLHANPVGQVIDGTGQQIKGFGAEAYGMVKDSWDLGPVRASIDPFGWYRSWEEMLTGMAPLAGLGGQDAPGVLESWKQFGKSLVHWDEWATNPHEALGKTMFDAATLALPGGPLSKLGSKGRDMLAGVRGLREPLDPPAPHVEPPAAPPRPGPQPPRVEPPESGRPAPAPAARPAPVPANGPLPHSPTESKPPLVDRPAESAAPSPASAGQPRVSAPPHDHLPPPHPQPADLDTAQPPVSPGASPAEPTRVAAHPPPAAPAAATSHALPTHSQPETGQLMELSADGGTPPTETLGRHAAEPSVPHAPDVSHDGDGGGVDGHRGDTNASPSDHHLHNESDSLPQVVQDPGRPEFILENPLDHLTEELLVLSEQHLTGSGETVLGPFAPRGGGGPSYIDVAQQRGASYFDIGEAWNAATPTERLAANQHVLDVAISNGDTVTLSVPFDTVAPNTFTAAEIRYLELHGYRQINDTTWIPHWRR</sequence>
<evidence type="ECO:0000313" key="4">
    <source>
        <dbReference type="Proteomes" id="UP000467236"/>
    </source>
</evidence>
<dbReference type="PANTHER" id="PTHR36721">
    <property type="entry name" value="PROLINE-RICH FAMILY PROTEIN"/>
    <property type="match status" value="1"/>
</dbReference>
<accession>A0A7I7MUP4</accession>
<evidence type="ECO:0000259" key="2">
    <source>
        <dbReference type="Pfam" id="PF25547"/>
    </source>
</evidence>
<feature type="domain" description="Outer membrane channel protein CpnT-like N-terminal" evidence="2">
    <location>
        <begin position="132"/>
        <end position="232"/>
    </location>
</feature>
<feature type="compositionally biased region" description="Basic and acidic residues" evidence="1">
    <location>
        <begin position="616"/>
        <end position="646"/>
    </location>
</feature>
<dbReference type="AlphaFoldDB" id="A0A7I7MUP4"/>
<keyword evidence="4" id="KW-1185">Reference proteome</keyword>
<name>A0A7I7MUP4_9MYCO</name>
<feature type="compositionally biased region" description="Pro residues" evidence="1">
    <location>
        <begin position="475"/>
        <end position="493"/>
    </location>
</feature>
<feature type="region of interest" description="Disordered" evidence="1">
    <location>
        <begin position="438"/>
        <end position="656"/>
    </location>
</feature>
<gene>
    <name evidence="3" type="ORF">MSHI_35080</name>
</gene>
<protein>
    <recommendedName>
        <fullName evidence="2">Outer membrane channel protein CpnT-like N-terminal domain-containing protein</fullName>
    </recommendedName>
</protein>
<feature type="compositionally biased region" description="Low complexity" evidence="1">
    <location>
        <begin position="568"/>
        <end position="580"/>
    </location>
</feature>
<proteinExistence type="predicted"/>
<dbReference type="Proteomes" id="UP000467236">
    <property type="component" value="Chromosome"/>
</dbReference>